<dbReference type="EMBL" id="CP092868">
    <property type="protein sequence ID" value="UYV68997.1"/>
    <property type="molecule type" value="Genomic_DNA"/>
</dbReference>
<proteinExistence type="predicted"/>
<protein>
    <submittedName>
        <fullName evidence="2">TLK2</fullName>
    </submittedName>
</protein>
<keyword evidence="3" id="KW-1185">Reference proteome</keyword>
<dbReference type="Proteomes" id="UP001235939">
    <property type="component" value="Chromosome 06"/>
</dbReference>
<accession>A0ABY6KJG8</accession>
<sequence>MTASSVDYSLLLSNSYCSPCCHRAIQTDLTINKLTELESKSALDLEMRDNKIEDLQRANEELKRQLQGLQKGIEKQKEQLSKCNDVTKQLLVEKVLPHILLTFGDYWSLLRCFI</sequence>
<evidence type="ECO:0000313" key="3">
    <source>
        <dbReference type="Proteomes" id="UP001235939"/>
    </source>
</evidence>
<evidence type="ECO:0000256" key="1">
    <source>
        <dbReference type="SAM" id="Coils"/>
    </source>
</evidence>
<keyword evidence="1" id="KW-0175">Coiled coil</keyword>
<organism evidence="2 3">
    <name type="scientific">Cordylochernes scorpioides</name>
    <dbReference type="NCBI Taxonomy" id="51811"/>
    <lineage>
        <taxon>Eukaryota</taxon>
        <taxon>Metazoa</taxon>
        <taxon>Ecdysozoa</taxon>
        <taxon>Arthropoda</taxon>
        <taxon>Chelicerata</taxon>
        <taxon>Arachnida</taxon>
        <taxon>Pseudoscorpiones</taxon>
        <taxon>Cheliferoidea</taxon>
        <taxon>Chernetidae</taxon>
        <taxon>Cordylochernes</taxon>
    </lineage>
</organism>
<name>A0ABY6KJG8_9ARAC</name>
<evidence type="ECO:0000313" key="2">
    <source>
        <dbReference type="EMBL" id="UYV68997.1"/>
    </source>
</evidence>
<feature type="coiled-coil region" evidence="1">
    <location>
        <begin position="45"/>
        <end position="79"/>
    </location>
</feature>
<gene>
    <name evidence="2" type="ORF">LAZ67_6001969</name>
</gene>
<reference evidence="2 3" key="1">
    <citation type="submission" date="2022-01" db="EMBL/GenBank/DDBJ databases">
        <title>A chromosomal length assembly of Cordylochernes scorpioides.</title>
        <authorList>
            <person name="Zeh D."/>
            <person name="Zeh J."/>
        </authorList>
    </citation>
    <scope>NUCLEOTIDE SEQUENCE [LARGE SCALE GENOMIC DNA]</scope>
    <source>
        <strain evidence="2">IN4F17</strain>
        <tissue evidence="2">Whole Body</tissue>
    </source>
</reference>